<reference evidence="1 2" key="1">
    <citation type="journal article" date="2021" name="Hortic Res">
        <title>High-quality reference genome and annotation aids understanding of berry development for evergreen blueberry (Vaccinium darrowii).</title>
        <authorList>
            <person name="Yu J."/>
            <person name="Hulse-Kemp A.M."/>
            <person name="Babiker E."/>
            <person name="Staton M."/>
        </authorList>
    </citation>
    <scope>NUCLEOTIDE SEQUENCE [LARGE SCALE GENOMIC DNA]</scope>
    <source>
        <strain evidence="2">cv. NJ 8807/NJ 8810</strain>
        <tissue evidence="1">Young leaf</tissue>
    </source>
</reference>
<gene>
    <name evidence="1" type="ORF">Vadar_014600</name>
</gene>
<comment type="caution">
    <text evidence="1">The sequence shown here is derived from an EMBL/GenBank/DDBJ whole genome shotgun (WGS) entry which is preliminary data.</text>
</comment>
<protein>
    <submittedName>
        <fullName evidence="1">Uncharacterized protein</fullName>
    </submittedName>
</protein>
<dbReference type="EMBL" id="CM037157">
    <property type="protein sequence ID" value="KAH7849210.1"/>
    <property type="molecule type" value="Genomic_DNA"/>
</dbReference>
<name>A0ACB7Y721_9ERIC</name>
<accession>A0ACB7Y721</accession>
<keyword evidence="2" id="KW-1185">Reference proteome</keyword>
<evidence type="ECO:0000313" key="1">
    <source>
        <dbReference type="EMBL" id="KAH7849210.1"/>
    </source>
</evidence>
<sequence>MSREGGDWMCSSCQHLNFKKRDTCQRCRCPKYGGSPTDVSSYGINRMEVLAGDWYCNTINCGAHNYASRTSCYMCGSTKENDYCGYGGGVVAAAGGYVCDGSVLPGWKSDLDVVCTTMLAGWNAINAKHQGVRVVQFMKIESERSLHGVAFTSTIY</sequence>
<proteinExistence type="predicted"/>
<evidence type="ECO:0000313" key="2">
    <source>
        <dbReference type="Proteomes" id="UP000828048"/>
    </source>
</evidence>
<dbReference type="Proteomes" id="UP000828048">
    <property type="component" value="Chromosome 7"/>
</dbReference>
<organism evidence="1 2">
    <name type="scientific">Vaccinium darrowii</name>
    <dbReference type="NCBI Taxonomy" id="229202"/>
    <lineage>
        <taxon>Eukaryota</taxon>
        <taxon>Viridiplantae</taxon>
        <taxon>Streptophyta</taxon>
        <taxon>Embryophyta</taxon>
        <taxon>Tracheophyta</taxon>
        <taxon>Spermatophyta</taxon>
        <taxon>Magnoliopsida</taxon>
        <taxon>eudicotyledons</taxon>
        <taxon>Gunneridae</taxon>
        <taxon>Pentapetalae</taxon>
        <taxon>asterids</taxon>
        <taxon>Ericales</taxon>
        <taxon>Ericaceae</taxon>
        <taxon>Vaccinioideae</taxon>
        <taxon>Vaccinieae</taxon>
        <taxon>Vaccinium</taxon>
    </lineage>
</organism>